<proteinExistence type="predicted"/>
<accession>A0ABT2QIR3</accession>
<sequence>MTDDRSSAPPSSSPSPSSPRDADSRPASEASRVRPSIAIVTSLAAIADVSPLELPPLNETVDVDALDSLFVSDDGSESEFESENRDEDEPENEHERSHDQTAEAERTWPTVDFRYANHDVRVDGNSSVDISRSETADHGADDWTHVTPVDVPADYGLTTRLVLAVGDRTGRKPTRVRSELERTVDLDALSRLNRRRGNGIPRSGGTVRFSRLGLDVVVTPDGTIAIGSTLTRLKRTGGNVLLTGSVPDALVDVASAKLLGNPDADRRHCVALLDRDVDVVDRRLPRMDAPTRVVTHETIARSSAVASSAVDVDVDTDTSADSDAPTDTDPETDATRNPASVIDRTPVTGDFEGVREAIETMLSESVSDQIDLEPSSLRLCVDSLRPILEEASHDAGPGSDSDDERTHDTDAIAFLEPLCEAVRDVSALAHYVLPVDRTSPAVERIESLFDATVELRVDGTTAQQRWHLHESSYTTEWFALTDHQ</sequence>
<evidence type="ECO:0000256" key="1">
    <source>
        <dbReference type="SAM" id="MobiDB-lite"/>
    </source>
</evidence>
<dbReference type="Pfam" id="PF18545">
    <property type="entry name" value="HalOD1"/>
    <property type="match status" value="2"/>
</dbReference>
<dbReference type="RefSeq" id="WP_338008760.1">
    <property type="nucleotide sequence ID" value="NZ_JAOPKB010000014.1"/>
</dbReference>
<name>A0ABT2QIR3_9EURY</name>
<feature type="region of interest" description="Disordered" evidence="1">
    <location>
        <begin position="1"/>
        <end position="36"/>
    </location>
</feature>
<feature type="domain" description="Halobacterial output" evidence="2">
    <location>
        <begin position="157"/>
        <end position="226"/>
    </location>
</feature>
<dbReference type="InterPro" id="IPR040624">
    <property type="entry name" value="HalOD1"/>
</dbReference>
<feature type="domain" description="Halobacterial output" evidence="2">
    <location>
        <begin position="33"/>
        <end position="76"/>
    </location>
</feature>
<dbReference type="Pfam" id="PF24336">
    <property type="entry name" value="DUF7504"/>
    <property type="match status" value="1"/>
</dbReference>
<keyword evidence="4" id="KW-1185">Reference proteome</keyword>
<dbReference type="EMBL" id="JAOPKB010000014">
    <property type="protein sequence ID" value="MCU4974818.1"/>
    <property type="molecule type" value="Genomic_DNA"/>
</dbReference>
<dbReference type="Proteomes" id="UP001320972">
    <property type="component" value="Unassembled WGS sequence"/>
</dbReference>
<protein>
    <recommendedName>
        <fullName evidence="2">Halobacterial output domain-containing protein</fullName>
    </recommendedName>
</protein>
<feature type="compositionally biased region" description="Acidic residues" evidence="1">
    <location>
        <begin position="74"/>
        <end position="92"/>
    </location>
</feature>
<evidence type="ECO:0000313" key="4">
    <source>
        <dbReference type="Proteomes" id="UP001320972"/>
    </source>
</evidence>
<feature type="compositionally biased region" description="Acidic residues" evidence="1">
    <location>
        <begin position="312"/>
        <end position="332"/>
    </location>
</feature>
<feature type="region of interest" description="Disordered" evidence="1">
    <location>
        <begin position="73"/>
        <end position="108"/>
    </location>
</feature>
<evidence type="ECO:0000313" key="3">
    <source>
        <dbReference type="EMBL" id="MCU4974818.1"/>
    </source>
</evidence>
<dbReference type="InterPro" id="IPR055927">
    <property type="entry name" value="DUF7504"/>
</dbReference>
<gene>
    <name evidence="3" type="ORF">OB955_19035</name>
</gene>
<reference evidence="3 4" key="1">
    <citation type="submission" date="2022-09" db="EMBL/GenBank/DDBJ databases">
        <title>Enrichment on poylsaccharides allowed isolation of novel metabolic and taxonomic groups of Haloarchaea.</title>
        <authorList>
            <person name="Sorokin D.Y."/>
            <person name="Elcheninov A.G."/>
            <person name="Khizhniak T.V."/>
            <person name="Kolganova T.V."/>
            <person name="Kublanov I.V."/>
        </authorList>
    </citation>
    <scope>NUCLEOTIDE SEQUENCE [LARGE SCALE GENOMIC DNA]</scope>
    <source>
        <strain evidence="3 4">AArc-m2/3/4</strain>
    </source>
</reference>
<evidence type="ECO:0000259" key="2">
    <source>
        <dbReference type="Pfam" id="PF18545"/>
    </source>
</evidence>
<comment type="caution">
    <text evidence="3">The sequence shown here is derived from an EMBL/GenBank/DDBJ whole genome shotgun (WGS) entry which is preliminary data.</text>
</comment>
<organism evidence="3 4">
    <name type="scientific">Natronoglomus mannanivorans</name>
    <dbReference type="NCBI Taxonomy" id="2979990"/>
    <lineage>
        <taxon>Archaea</taxon>
        <taxon>Methanobacteriati</taxon>
        <taxon>Methanobacteriota</taxon>
        <taxon>Stenosarchaea group</taxon>
        <taxon>Halobacteria</taxon>
        <taxon>Halobacteriales</taxon>
        <taxon>Natrialbaceae</taxon>
        <taxon>Natronoglomus</taxon>
    </lineage>
</organism>
<feature type="region of interest" description="Disordered" evidence="1">
    <location>
        <begin position="305"/>
        <end position="346"/>
    </location>
</feature>
<feature type="compositionally biased region" description="Basic and acidic residues" evidence="1">
    <location>
        <begin position="93"/>
        <end position="106"/>
    </location>
</feature>